<sequence length="99" mass="11251">MDDLVRQFFGGYFHQDWRLEYGSYKAAIEDFVRNAEPQQLDAVLEFVDTFLLSGDCEGFDMVRFGGFYNPKGDGLSKLDFLNAVKQSILSRNGSDFSSV</sequence>
<gene>
    <name evidence="2" type="ORF">RRH01S_22_01020</name>
</gene>
<feature type="domain" description="CdiI immunity protein" evidence="1">
    <location>
        <begin position="5"/>
        <end position="87"/>
    </location>
</feature>
<proteinExistence type="predicted"/>
<dbReference type="Pfam" id="PF18593">
    <property type="entry name" value="CdiI_2"/>
    <property type="match status" value="1"/>
</dbReference>
<protein>
    <recommendedName>
        <fullName evidence="1">CdiI immunity protein domain-containing protein</fullName>
    </recommendedName>
</protein>
<reference evidence="2 3" key="1">
    <citation type="submission" date="2014-05" db="EMBL/GenBank/DDBJ databases">
        <title>Whole genome shotgun sequence of Rhizobium rhizogenes NBRC 13257.</title>
        <authorList>
            <person name="Katano-Makiyama Y."/>
            <person name="Hosoyama A."/>
            <person name="Hashimoto M."/>
            <person name="Hosoyama Y."/>
            <person name="Noguchi M."/>
            <person name="Tsuchikane K."/>
            <person name="Kimura A."/>
            <person name="Ohji S."/>
            <person name="Ichikawa N."/>
            <person name="Yamazoe A."/>
            <person name="Fujita N."/>
        </authorList>
    </citation>
    <scope>NUCLEOTIDE SEQUENCE [LARGE SCALE GENOMIC DNA]</scope>
    <source>
        <strain evidence="2 3">NBRC 13257</strain>
    </source>
</reference>
<evidence type="ECO:0000313" key="2">
    <source>
        <dbReference type="EMBL" id="GAJ96492.1"/>
    </source>
</evidence>
<name>A0AA87U798_RHIRH</name>
<dbReference type="AlphaFoldDB" id="A0AA87U798"/>
<organism evidence="2 3">
    <name type="scientific">Rhizobium rhizogenes NBRC 13257</name>
    <dbReference type="NCBI Taxonomy" id="1220581"/>
    <lineage>
        <taxon>Bacteria</taxon>
        <taxon>Pseudomonadati</taxon>
        <taxon>Pseudomonadota</taxon>
        <taxon>Alphaproteobacteria</taxon>
        <taxon>Hyphomicrobiales</taxon>
        <taxon>Rhizobiaceae</taxon>
        <taxon>Rhizobium/Agrobacterium group</taxon>
        <taxon>Rhizobium</taxon>
    </lineage>
</organism>
<dbReference type="EMBL" id="BAYX01000022">
    <property type="protein sequence ID" value="GAJ96492.1"/>
    <property type="molecule type" value="Genomic_DNA"/>
</dbReference>
<accession>A0AA87U798</accession>
<dbReference type="RefSeq" id="WP_042476532.1">
    <property type="nucleotide sequence ID" value="NZ_BAYX01000022.1"/>
</dbReference>
<evidence type="ECO:0000313" key="3">
    <source>
        <dbReference type="Proteomes" id="UP000026941"/>
    </source>
</evidence>
<comment type="caution">
    <text evidence="2">The sequence shown here is derived from an EMBL/GenBank/DDBJ whole genome shotgun (WGS) entry which is preliminary data.</text>
</comment>
<dbReference type="Proteomes" id="UP000026941">
    <property type="component" value="Unassembled WGS sequence"/>
</dbReference>
<dbReference type="InterPro" id="IPR041129">
    <property type="entry name" value="CdiI_2"/>
</dbReference>
<evidence type="ECO:0000259" key="1">
    <source>
        <dbReference type="Pfam" id="PF18593"/>
    </source>
</evidence>